<evidence type="ECO:0000313" key="6">
    <source>
        <dbReference type="Proteomes" id="UP001301728"/>
    </source>
</evidence>
<dbReference type="Proteomes" id="UP001301728">
    <property type="component" value="Unassembled WGS sequence"/>
</dbReference>
<evidence type="ECO:0000259" key="4">
    <source>
        <dbReference type="PROSITE" id="PS51184"/>
    </source>
</evidence>
<keyword evidence="3" id="KW-0408">Iron</keyword>
<protein>
    <submittedName>
        <fullName evidence="5">Cupin domain-containing protein</fullName>
    </submittedName>
</protein>
<dbReference type="SUPFAM" id="SSF51197">
    <property type="entry name" value="Clavaminate synthase-like"/>
    <property type="match status" value="1"/>
</dbReference>
<dbReference type="InterPro" id="IPR003347">
    <property type="entry name" value="JmjC_dom"/>
</dbReference>
<sequence>MQTFATLLAPHSGESFLQNYWLKQAVIIPASHPNKFSHLFSWQDLNTLLNFHHLIYPEIRLAKGGQTLPENAGDDLIKQCQEGATLIVDCLHTRLPAIAEFSANLRKELGHRTQVNAYCSFPGHQGFACHYDAHEVFILQISGHKHWRVFSSTFEFPLSKHRSSLFDPPTTEPYVDQVLKPGDLLYIPRGHWHYAIAVDQPSLHLTLGVDCQTGIDFAEWLTEELQQNPLWRKSLPLLTSTHRLACHQQLRDLFKEWVKQLQTDELIDRYLDEQLMQGQPSTQFGFPAQVGFHLFPEGQQTHFYRPPQPVKITNLSEDRIEICTANKRITLKGISREVLERLFQSTKFSGIDLCNWLPEFDWEADICPMITELIKSGVLLVDPPKL</sequence>
<evidence type="ECO:0000313" key="5">
    <source>
        <dbReference type="EMBL" id="MEA5523091.1"/>
    </source>
</evidence>
<organism evidence="5 6">
    <name type="scientific">Limnoraphis robusta CCNP1315</name>
    <dbReference type="NCBI Taxonomy" id="3110306"/>
    <lineage>
        <taxon>Bacteria</taxon>
        <taxon>Bacillati</taxon>
        <taxon>Cyanobacteriota</taxon>
        <taxon>Cyanophyceae</taxon>
        <taxon>Oscillatoriophycideae</taxon>
        <taxon>Oscillatoriales</taxon>
        <taxon>Sirenicapillariaceae</taxon>
        <taxon>Limnoraphis</taxon>
    </lineage>
</organism>
<dbReference type="Gene3D" id="2.60.120.650">
    <property type="entry name" value="Cupin"/>
    <property type="match status" value="1"/>
</dbReference>
<name>A0ABU5U7A6_9CYAN</name>
<dbReference type="Pfam" id="PF08007">
    <property type="entry name" value="JmjC_2"/>
    <property type="match status" value="1"/>
</dbReference>
<dbReference type="SMART" id="SM00558">
    <property type="entry name" value="JmjC"/>
    <property type="match status" value="1"/>
</dbReference>
<dbReference type="PANTHER" id="PTHR13096">
    <property type="entry name" value="MINA53 MYC INDUCED NUCLEAR ANTIGEN"/>
    <property type="match status" value="1"/>
</dbReference>
<comment type="caution">
    <text evidence="5">The sequence shown here is derived from an EMBL/GenBank/DDBJ whole genome shotgun (WGS) entry which is preliminary data.</text>
</comment>
<keyword evidence="6" id="KW-1185">Reference proteome</keyword>
<dbReference type="PANTHER" id="PTHR13096:SF9">
    <property type="entry name" value="BIFUNCTIONAL LYSINE-SPECIFIC DEMETHYLASE AND HISTIDYL-HYDROXYLASE"/>
    <property type="match status" value="1"/>
</dbReference>
<accession>A0ABU5U7A6</accession>
<dbReference type="PROSITE" id="PS51184">
    <property type="entry name" value="JMJC"/>
    <property type="match status" value="1"/>
</dbReference>
<dbReference type="RefSeq" id="WP_323224157.1">
    <property type="nucleotide sequence ID" value="NZ_JAYGHT010000200.1"/>
</dbReference>
<reference evidence="5 6" key="1">
    <citation type="submission" date="2023-12" db="EMBL/GenBank/DDBJ databases">
        <title>Baltic Sea Cyanobacteria.</title>
        <authorList>
            <person name="Delbaje E."/>
            <person name="Fewer D.P."/>
            <person name="Shishido T.K."/>
        </authorList>
    </citation>
    <scope>NUCLEOTIDE SEQUENCE [LARGE SCALE GENOMIC DNA]</scope>
    <source>
        <strain evidence="5 6">CCNP 1315</strain>
    </source>
</reference>
<dbReference type="EMBL" id="JAYGHT010000200">
    <property type="protein sequence ID" value="MEA5523091.1"/>
    <property type="molecule type" value="Genomic_DNA"/>
</dbReference>
<comment type="cofactor">
    <cofactor evidence="1">
        <name>Fe(2+)</name>
        <dbReference type="ChEBI" id="CHEBI:29033"/>
    </cofactor>
</comment>
<evidence type="ECO:0000256" key="3">
    <source>
        <dbReference type="ARBA" id="ARBA00023004"/>
    </source>
</evidence>
<keyword evidence="2" id="KW-0479">Metal-binding</keyword>
<dbReference type="InterPro" id="IPR039994">
    <property type="entry name" value="NO66-like"/>
</dbReference>
<feature type="domain" description="JmjC" evidence="4">
    <location>
        <begin position="84"/>
        <end position="226"/>
    </location>
</feature>
<evidence type="ECO:0000256" key="2">
    <source>
        <dbReference type="ARBA" id="ARBA00022723"/>
    </source>
</evidence>
<gene>
    <name evidence="5" type="ORF">VB854_29590</name>
</gene>
<evidence type="ECO:0000256" key="1">
    <source>
        <dbReference type="ARBA" id="ARBA00001954"/>
    </source>
</evidence>
<proteinExistence type="predicted"/>